<dbReference type="Pfam" id="PF04909">
    <property type="entry name" value="Amidohydro_2"/>
    <property type="match status" value="1"/>
</dbReference>
<dbReference type="GO" id="GO:0016787">
    <property type="term" value="F:hydrolase activity"/>
    <property type="evidence" value="ECO:0007669"/>
    <property type="project" value="InterPro"/>
</dbReference>
<dbReference type="InterPro" id="IPR052358">
    <property type="entry name" value="Aro_Compnd_Degr_Hydrolases"/>
</dbReference>
<organism evidence="2 3">
    <name type="scientific">Flavobacterium potami</name>
    <dbReference type="NCBI Taxonomy" id="2872310"/>
    <lineage>
        <taxon>Bacteria</taxon>
        <taxon>Pseudomonadati</taxon>
        <taxon>Bacteroidota</taxon>
        <taxon>Flavobacteriia</taxon>
        <taxon>Flavobacteriales</taxon>
        <taxon>Flavobacteriaceae</taxon>
        <taxon>Flavobacterium</taxon>
    </lineage>
</organism>
<dbReference type="EMBL" id="JAINUY010000007">
    <property type="protein sequence ID" value="MBZ4037037.1"/>
    <property type="molecule type" value="Genomic_DNA"/>
</dbReference>
<gene>
    <name evidence="2" type="ORF">K6T82_19880</name>
</gene>
<dbReference type="AlphaFoldDB" id="A0A9X1HED0"/>
<dbReference type="Proteomes" id="UP001139366">
    <property type="component" value="Unassembled WGS sequence"/>
</dbReference>
<dbReference type="InterPro" id="IPR032466">
    <property type="entry name" value="Metal_Hydrolase"/>
</dbReference>
<proteinExistence type="predicted"/>
<dbReference type="SUPFAM" id="SSF51556">
    <property type="entry name" value="Metallo-dependent hydrolases"/>
    <property type="match status" value="1"/>
</dbReference>
<protein>
    <submittedName>
        <fullName evidence="2">Amidohydrolase family protein</fullName>
    </submittedName>
</protein>
<keyword evidence="3" id="KW-1185">Reference proteome</keyword>
<dbReference type="PANTHER" id="PTHR35563:SF2">
    <property type="entry name" value="BARREL METAL-DEPENDENT HYDROLASE, PUTATIVE (AFU_ORTHOLOGUE AFUA_1G16240)-RELATED"/>
    <property type="match status" value="1"/>
</dbReference>
<dbReference type="RefSeq" id="WP_223709884.1">
    <property type="nucleotide sequence ID" value="NZ_JAINUY010000007.1"/>
</dbReference>
<evidence type="ECO:0000259" key="1">
    <source>
        <dbReference type="Pfam" id="PF04909"/>
    </source>
</evidence>
<name>A0A9X1HED0_9FLAO</name>
<sequence>MKLFDSHFHVINPKFPLVENNGYLPPTFTAEDYIDSVKNYNVSGGAIVSGSFQAFDQEYLIDALQTLGDNFYGVANIPANITDEELERLQKANVVAVRFNVKRGGSEKIEHIEKLSNYLYDKLGWHTELYIDSKDLSGLKTVLQNIPKFSIDHLGLSNEGLTDLFYWAEKGIKIKATGFGRIDFDPIAAMRKIHQINPNALMFGTDLPSTRAKIPFSEKDINLVKDNFSEDEIEKIFYANALEWYEKNKKLLFKPSSIKQLF</sequence>
<evidence type="ECO:0000313" key="2">
    <source>
        <dbReference type="EMBL" id="MBZ4037037.1"/>
    </source>
</evidence>
<accession>A0A9X1HED0</accession>
<comment type="caution">
    <text evidence="2">The sequence shown here is derived from an EMBL/GenBank/DDBJ whole genome shotgun (WGS) entry which is preliminary data.</text>
</comment>
<feature type="domain" description="Amidohydrolase-related" evidence="1">
    <location>
        <begin position="5"/>
        <end position="245"/>
    </location>
</feature>
<dbReference type="InterPro" id="IPR006680">
    <property type="entry name" value="Amidohydro-rel"/>
</dbReference>
<evidence type="ECO:0000313" key="3">
    <source>
        <dbReference type="Proteomes" id="UP001139366"/>
    </source>
</evidence>
<dbReference type="PANTHER" id="PTHR35563">
    <property type="entry name" value="BARREL METAL-DEPENDENT HYDROLASE, PUTATIVE (AFU_ORTHOLOGUE AFUA_1G16240)-RELATED"/>
    <property type="match status" value="1"/>
</dbReference>
<dbReference type="Gene3D" id="3.20.20.140">
    <property type="entry name" value="Metal-dependent hydrolases"/>
    <property type="match status" value="1"/>
</dbReference>
<reference evidence="2 3" key="1">
    <citation type="journal article" date="2023" name="Antonie Van Leeuwenhoek">
        <title>Flavobacterium potami sp. nov., a multi-metal resistance genes harbouring bacterium isolated from shallow river silt.</title>
        <authorList>
            <person name="Li S."/>
            <person name="Mao S."/>
            <person name="Mu W."/>
            <person name="Guo B."/>
            <person name="Li C."/>
            <person name="Zhu Q."/>
            <person name="Hou X."/>
            <person name="Zhao Y."/>
            <person name="Wei S."/>
            <person name="Liu H."/>
            <person name="Liu A."/>
        </authorList>
    </citation>
    <scope>NUCLEOTIDE SEQUENCE [LARGE SCALE GENOMIC DNA]</scope>
    <source>
        <strain evidence="2 3">17A</strain>
    </source>
</reference>